<name>A0A540MGE1_MALBA</name>
<keyword evidence="3" id="KW-1185">Reference proteome</keyword>
<organism evidence="2 3">
    <name type="scientific">Malus baccata</name>
    <name type="common">Siberian crab apple</name>
    <name type="synonym">Pyrus baccata</name>
    <dbReference type="NCBI Taxonomy" id="106549"/>
    <lineage>
        <taxon>Eukaryota</taxon>
        <taxon>Viridiplantae</taxon>
        <taxon>Streptophyta</taxon>
        <taxon>Embryophyta</taxon>
        <taxon>Tracheophyta</taxon>
        <taxon>Spermatophyta</taxon>
        <taxon>Magnoliopsida</taxon>
        <taxon>eudicotyledons</taxon>
        <taxon>Gunneridae</taxon>
        <taxon>Pentapetalae</taxon>
        <taxon>rosids</taxon>
        <taxon>fabids</taxon>
        <taxon>Rosales</taxon>
        <taxon>Rosaceae</taxon>
        <taxon>Amygdaloideae</taxon>
        <taxon>Maleae</taxon>
        <taxon>Malus</taxon>
    </lineage>
</organism>
<reference evidence="2 3" key="1">
    <citation type="journal article" date="2019" name="G3 (Bethesda)">
        <title>Sequencing of a Wild Apple (Malus baccata) Genome Unravels the Differences Between Cultivated and Wild Apple Species Regarding Disease Resistance and Cold Tolerance.</title>
        <authorList>
            <person name="Chen X."/>
        </authorList>
    </citation>
    <scope>NUCLEOTIDE SEQUENCE [LARGE SCALE GENOMIC DNA]</scope>
    <source>
        <strain evidence="3">cv. Shandingzi</strain>
        <tissue evidence="2">Leaves</tissue>
    </source>
</reference>
<sequence length="95" mass="10484">MKPVLTLLTADRVAQVIGTTQSNISVISNANLTRRLTSSQSKQDGELHYCRHCRRSTHPREDMSLNSNSQQATSRVTSIKPNKGFTLPTTPCNVS</sequence>
<evidence type="ECO:0000313" key="2">
    <source>
        <dbReference type="EMBL" id="TQD97828.1"/>
    </source>
</evidence>
<protein>
    <submittedName>
        <fullName evidence="2">Uncharacterized protein</fullName>
    </submittedName>
</protein>
<accession>A0A540MGE1</accession>
<evidence type="ECO:0000256" key="1">
    <source>
        <dbReference type="SAM" id="MobiDB-lite"/>
    </source>
</evidence>
<feature type="region of interest" description="Disordered" evidence="1">
    <location>
        <begin position="58"/>
        <end position="95"/>
    </location>
</feature>
<evidence type="ECO:0000313" key="3">
    <source>
        <dbReference type="Proteomes" id="UP000315295"/>
    </source>
</evidence>
<gene>
    <name evidence="2" type="ORF">C1H46_016523</name>
</gene>
<proteinExistence type="predicted"/>
<feature type="compositionally biased region" description="Polar residues" evidence="1">
    <location>
        <begin position="64"/>
        <end position="80"/>
    </location>
</feature>
<dbReference type="AlphaFoldDB" id="A0A540MGE1"/>
<dbReference type="EMBL" id="VIEB01000262">
    <property type="protein sequence ID" value="TQD97828.1"/>
    <property type="molecule type" value="Genomic_DNA"/>
</dbReference>
<dbReference type="Proteomes" id="UP000315295">
    <property type="component" value="Unassembled WGS sequence"/>
</dbReference>
<comment type="caution">
    <text evidence="2">The sequence shown here is derived from an EMBL/GenBank/DDBJ whole genome shotgun (WGS) entry which is preliminary data.</text>
</comment>